<evidence type="ECO:0000313" key="3">
    <source>
        <dbReference type="Proteomes" id="UP000004728"/>
    </source>
</evidence>
<evidence type="ECO:0000313" key="2">
    <source>
        <dbReference type="EMBL" id="EGD60033.1"/>
    </source>
</evidence>
<dbReference type="Proteomes" id="UP000004728">
    <property type="component" value="Unassembled WGS sequence"/>
</dbReference>
<accession>F1Z568</accession>
<organism evidence="2 3">
    <name type="scientific">Novosphingobium nitrogenifigens DSM 19370</name>
    <dbReference type="NCBI Taxonomy" id="983920"/>
    <lineage>
        <taxon>Bacteria</taxon>
        <taxon>Pseudomonadati</taxon>
        <taxon>Pseudomonadota</taxon>
        <taxon>Alphaproteobacteria</taxon>
        <taxon>Sphingomonadales</taxon>
        <taxon>Sphingomonadaceae</taxon>
        <taxon>Novosphingobium</taxon>
    </lineage>
</organism>
<dbReference type="InterPro" id="IPR058067">
    <property type="entry name" value="CC_3452-like"/>
</dbReference>
<comment type="caution">
    <text evidence="2">The sequence shown here is derived from an EMBL/GenBank/DDBJ whole genome shotgun (WGS) entry which is preliminary data.</text>
</comment>
<name>F1Z568_9SPHN</name>
<keyword evidence="1" id="KW-0732">Signal</keyword>
<dbReference type="HOGENOM" id="CLU_162496_0_0_5"/>
<keyword evidence="3" id="KW-1185">Reference proteome</keyword>
<dbReference type="RefSeq" id="WP_008068939.1">
    <property type="nucleotide sequence ID" value="NZ_AQWK01000005.1"/>
</dbReference>
<gene>
    <name evidence="2" type="ORF">Y88_1907</name>
</gene>
<dbReference type="Pfam" id="PF26624">
    <property type="entry name" value="DUF8200"/>
    <property type="match status" value="1"/>
</dbReference>
<evidence type="ECO:0000256" key="1">
    <source>
        <dbReference type="SAM" id="SignalP"/>
    </source>
</evidence>
<reference evidence="2 3" key="1">
    <citation type="journal article" date="2012" name="J. Bacteriol.">
        <title>Draft Genome Sequence of Novosphingobium nitrogenifigens Y88T.</title>
        <authorList>
            <person name="Strabala T.J."/>
            <person name="Macdonald L."/>
            <person name="Liu V."/>
            <person name="Smit A.M."/>
        </authorList>
    </citation>
    <scope>NUCLEOTIDE SEQUENCE [LARGE SCALE GENOMIC DNA]</scope>
    <source>
        <strain evidence="2 3">DSM 19370</strain>
    </source>
</reference>
<dbReference type="OrthoDB" id="7594837at2"/>
<proteinExistence type="predicted"/>
<feature type="signal peptide" evidence="1">
    <location>
        <begin position="1"/>
        <end position="25"/>
    </location>
</feature>
<sequence>MTLLRPAALALTTATLAMGAAPVHAQSGGYYAVTLATPLTAPKDVILGDTLWHCAGTSCSAGQDPSRPAIVCARLSRAVGAISRFATPAGDLPADDLAKCNGNRK</sequence>
<feature type="chain" id="PRO_5003272412" description="Secreted protein" evidence="1">
    <location>
        <begin position="26"/>
        <end position="105"/>
    </location>
</feature>
<dbReference type="EMBL" id="AEWJ01000023">
    <property type="protein sequence ID" value="EGD60033.1"/>
    <property type="molecule type" value="Genomic_DNA"/>
</dbReference>
<protein>
    <recommendedName>
        <fullName evidence="4">Secreted protein</fullName>
    </recommendedName>
</protein>
<dbReference type="NCBIfam" id="NF047636">
    <property type="entry name" value="CC_3452_fam"/>
    <property type="match status" value="1"/>
</dbReference>
<dbReference type="AlphaFoldDB" id="F1Z568"/>
<evidence type="ECO:0008006" key="4">
    <source>
        <dbReference type="Google" id="ProtNLM"/>
    </source>
</evidence>
<dbReference type="eggNOG" id="ENOG50302SI">
    <property type="taxonomic scope" value="Bacteria"/>
</dbReference>
<dbReference type="InterPro" id="IPR058513">
    <property type="entry name" value="DUF8200"/>
</dbReference>
<dbReference type="STRING" id="983920.Y88_1907"/>
<dbReference type="InParanoid" id="F1Z568"/>